<keyword evidence="2" id="KW-1185">Reference proteome</keyword>
<dbReference type="EMBL" id="CAUYUJ010010691">
    <property type="protein sequence ID" value="CAK0830036.1"/>
    <property type="molecule type" value="Genomic_DNA"/>
</dbReference>
<dbReference type="Proteomes" id="UP001189429">
    <property type="component" value="Unassembled WGS sequence"/>
</dbReference>
<organism evidence="1 2">
    <name type="scientific">Prorocentrum cordatum</name>
    <dbReference type="NCBI Taxonomy" id="2364126"/>
    <lineage>
        <taxon>Eukaryota</taxon>
        <taxon>Sar</taxon>
        <taxon>Alveolata</taxon>
        <taxon>Dinophyceae</taxon>
        <taxon>Prorocentrales</taxon>
        <taxon>Prorocentraceae</taxon>
        <taxon>Prorocentrum</taxon>
    </lineage>
</organism>
<accession>A0ABN9SGR5</accession>
<comment type="caution">
    <text evidence="1">The sequence shown here is derived from an EMBL/GenBank/DDBJ whole genome shotgun (WGS) entry which is preliminary data.</text>
</comment>
<protein>
    <submittedName>
        <fullName evidence="1">Uncharacterized protein</fullName>
    </submittedName>
</protein>
<gene>
    <name evidence="1" type="ORF">PCOR1329_LOCUS28785</name>
</gene>
<evidence type="ECO:0000313" key="1">
    <source>
        <dbReference type="EMBL" id="CAK0830036.1"/>
    </source>
</evidence>
<reference evidence="1" key="1">
    <citation type="submission" date="2023-10" db="EMBL/GenBank/DDBJ databases">
        <authorList>
            <person name="Chen Y."/>
            <person name="Shah S."/>
            <person name="Dougan E. K."/>
            <person name="Thang M."/>
            <person name="Chan C."/>
        </authorList>
    </citation>
    <scope>NUCLEOTIDE SEQUENCE [LARGE SCALE GENOMIC DNA]</scope>
</reference>
<sequence length="106" mass="11293">MCSLNNGDPGGVQETLLWQVGICCIGRRPHPAHSRGPRILAFMISPWYRFKVVSTVDLMARFLGQAMIAQLLCGPSSPITGSASPAREMLHLGGDTAEEGFVAAPA</sequence>
<proteinExistence type="predicted"/>
<name>A0ABN9SGR5_9DINO</name>
<evidence type="ECO:0000313" key="2">
    <source>
        <dbReference type="Proteomes" id="UP001189429"/>
    </source>
</evidence>